<name>A0A9P5YQT9_9AGAR</name>
<evidence type="ECO:0000256" key="1">
    <source>
        <dbReference type="SAM" id="MobiDB-lite"/>
    </source>
</evidence>
<organism evidence="2 3">
    <name type="scientific">Pholiota conissans</name>
    <dbReference type="NCBI Taxonomy" id="109636"/>
    <lineage>
        <taxon>Eukaryota</taxon>
        <taxon>Fungi</taxon>
        <taxon>Dikarya</taxon>
        <taxon>Basidiomycota</taxon>
        <taxon>Agaricomycotina</taxon>
        <taxon>Agaricomycetes</taxon>
        <taxon>Agaricomycetidae</taxon>
        <taxon>Agaricales</taxon>
        <taxon>Agaricineae</taxon>
        <taxon>Strophariaceae</taxon>
        <taxon>Pholiota</taxon>
    </lineage>
</organism>
<dbReference type="Proteomes" id="UP000807469">
    <property type="component" value="Unassembled WGS sequence"/>
</dbReference>
<comment type="caution">
    <text evidence="2">The sequence shown here is derived from an EMBL/GenBank/DDBJ whole genome shotgun (WGS) entry which is preliminary data.</text>
</comment>
<keyword evidence="3" id="KW-1185">Reference proteome</keyword>
<feature type="compositionally biased region" description="Acidic residues" evidence="1">
    <location>
        <begin position="44"/>
        <end position="54"/>
    </location>
</feature>
<dbReference type="EMBL" id="MU155392">
    <property type="protein sequence ID" value="KAF9474183.1"/>
    <property type="molecule type" value="Genomic_DNA"/>
</dbReference>
<evidence type="ECO:0000313" key="3">
    <source>
        <dbReference type="Proteomes" id="UP000807469"/>
    </source>
</evidence>
<reference evidence="2" key="1">
    <citation type="submission" date="2020-11" db="EMBL/GenBank/DDBJ databases">
        <authorList>
            <consortium name="DOE Joint Genome Institute"/>
            <person name="Ahrendt S."/>
            <person name="Riley R."/>
            <person name="Andreopoulos W."/>
            <person name="Labutti K."/>
            <person name="Pangilinan J."/>
            <person name="Ruiz-Duenas F.J."/>
            <person name="Barrasa J.M."/>
            <person name="Sanchez-Garcia M."/>
            <person name="Camarero S."/>
            <person name="Miyauchi S."/>
            <person name="Serrano A."/>
            <person name="Linde D."/>
            <person name="Babiker R."/>
            <person name="Drula E."/>
            <person name="Ayuso-Fernandez I."/>
            <person name="Pacheco R."/>
            <person name="Padilla G."/>
            <person name="Ferreira P."/>
            <person name="Barriuso J."/>
            <person name="Kellner H."/>
            <person name="Castanera R."/>
            <person name="Alfaro M."/>
            <person name="Ramirez L."/>
            <person name="Pisabarro A.G."/>
            <person name="Kuo A."/>
            <person name="Tritt A."/>
            <person name="Lipzen A."/>
            <person name="He G."/>
            <person name="Yan M."/>
            <person name="Ng V."/>
            <person name="Cullen D."/>
            <person name="Martin F."/>
            <person name="Rosso M.-N."/>
            <person name="Henrissat B."/>
            <person name="Hibbett D."/>
            <person name="Martinez A.T."/>
            <person name="Grigoriev I.V."/>
        </authorList>
    </citation>
    <scope>NUCLEOTIDE SEQUENCE</scope>
    <source>
        <strain evidence="2">CIRM-BRFM 674</strain>
    </source>
</reference>
<proteinExistence type="predicted"/>
<gene>
    <name evidence="2" type="ORF">BDN70DRAFT_936853</name>
</gene>
<evidence type="ECO:0008006" key="4">
    <source>
        <dbReference type="Google" id="ProtNLM"/>
    </source>
</evidence>
<sequence length="186" mass="21344">MTPRCYGFFAVPLKDCLDLNGQPVSRIDPWKNITIKPRRSNSDCTDEDRIDDEDGWKSGSPWEKWRPSPSEPLICILVLEKMGNFFISSPGRYVGDEEDGLDVEDLNDMRDLSSIGLMHGDLRHNNIVRAINDAICPRHGRAYRWRIIDFDIALKICVSPETPKDLKYVMPAQVDVIGSVYFWGWL</sequence>
<protein>
    <recommendedName>
        <fullName evidence="4">Protein kinase domain-containing protein</fullName>
    </recommendedName>
</protein>
<accession>A0A9P5YQT9</accession>
<dbReference type="AlphaFoldDB" id="A0A9P5YQT9"/>
<evidence type="ECO:0000313" key="2">
    <source>
        <dbReference type="EMBL" id="KAF9474183.1"/>
    </source>
</evidence>
<dbReference type="OrthoDB" id="3067876at2759"/>
<feature type="region of interest" description="Disordered" evidence="1">
    <location>
        <begin position="38"/>
        <end position="64"/>
    </location>
</feature>